<comment type="caution">
    <text evidence="19">The sequence shown here is derived from an EMBL/GenBank/DDBJ whole genome shotgun (WGS) entry which is preliminary data.</text>
</comment>
<dbReference type="Pfam" id="PF08516">
    <property type="entry name" value="ADAM_CR"/>
    <property type="match status" value="2"/>
</dbReference>
<evidence type="ECO:0000256" key="7">
    <source>
        <dbReference type="ARBA" id="ARBA00022989"/>
    </source>
</evidence>
<evidence type="ECO:0000256" key="11">
    <source>
        <dbReference type="PROSITE-ProRule" id="PRU00076"/>
    </source>
</evidence>
<feature type="disulfide bond" evidence="12">
    <location>
        <begin position="1054"/>
        <end position="1078"/>
    </location>
</feature>
<dbReference type="SUPFAM" id="SSF55486">
    <property type="entry name" value="Metalloproteases ('zincins'), catalytic domain"/>
    <property type="match status" value="2"/>
</dbReference>
<dbReference type="GO" id="GO:0006508">
    <property type="term" value="P:proteolysis"/>
    <property type="evidence" value="ECO:0007669"/>
    <property type="project" value="InterPro"/>
</dbReference>
<dbReference type="GO" id="GO:0005886">
    <property type="term" value="C:plasma membrane"/>
    <property type="evidence" value="ECO:0007669"/>
    <property type="project" value="TreeGrafter"/>
</dbReference>
<dbReference type="SMART" id="SM00181">
    <property type="entry name" value="EGF"/>
    <property type="match status" value="2"/>
</dbReference>
<dbReference type="Pfam" id="PF01562">
    <property type="entry name" value="Pep_M12B_propep"/>
    <property type="match status" value="2"/>
</dbReference>
<evidence type="ECO:0000256" key="6">
    <source>
        <dbReference type="ARBA" id="ARBA00022833"/>
    </source>
</evidence>
<keyword evidence="3 14" id="KW-0812">Transmembrane</keyword>
<dbReference type="PANTHER" id="PTHR11905:SF32">
    <property type="entry name" value="DISINTEGRIN AND METALLOPROTEINASE DOMAIN-CONTAINING PROTEIN 28"/>
    <property type="match status" value="1"/>
</dbReference>
<evidence type="ECO:0000256" key="3">
    <source>
        <dbReference type="ARBA" id="ARBA00022692"/>
    </source>
</evidence>
<feature type="transmembrane region" description="Helical" evidence="14">
    <location>
        <begin position="717"/>
        <end position="735"/>
    </location>
</feature>
<feature type="binding site" evidence="12">
    <location>
        <position position="1043"/>
    </location>
    <ligand>
        <name>Zn(2+)</name>
        <dbReference type="ChEBI" id="CHEBI:29105"/>
        <note>catalytic</note>
    </ligand>
</feature>
<keyword evidence="7 14" id="KW-1133">Transmembrane helix</keyword>
<evidence type="ECO:0000259" key="16">
    <source>
        <dbReference type="PROSITE" id="PS50026"/>
    </source>
</evidence>
<dbReference type="InterPro" id="IPR034027">
    <property type="entry name" value="Reprolysin_adamalysin"/>
</dbReference>
<evidence type="ECO:0000256" key="15">
    <source>
        <dbReference type="SAM" id="SignalP"/>
    </source>
</evidence>
<keyword evidence="6 12" id="KW-0862">Zinc</keyword>
<evidence type="ECO:0000259" key="17">
    <source>
        <dbReference type="PROSITE" id="PS50214"/>
    </source>
</evidence>
<feature type="disulfide bond" evidence="11">
    <location>
        <begin position="1347"/>
        <end position="1356"/>
    </location>
</feature>
<evidence type="ECO:0000256" key="13">
    <source>
        <dbReference type="SAM" id="MobiDB-lite"/>
    </source>
</evidence>
<dbReference type="InterPro" id="IPR006586">
    <property type="entry name" value="ADAM_Cys-rich"/>
</dbReference>
<organism evidence="19 20">
    <name type="scientific">Hemibagrus wyckioides</name>
    <dbReference type="NCBI Taxonomy" id="337641"/>
    <lineage>
        <taxon>Eukaryota</taxon>
        <taxon>Metazoa</taxon>
        <taxon>Chordata</taxon>
        <taxon>Craniata</taxon>
        <taxon>Vertebrata</taxon>
        <taxon>Euteleostomi</taxon>
        <taxon>Actinopterygii</taxon>
        <taxon>Neopterygii</taxon>
        <taxon>Teleostei</taxon>
        <taxon>Ostariophysi</taxon>
        <taxon>Siluriformes</taxon>
        <taxon>Bagridae</taxon>
        <taxon>Hemibagrus</taxon>
    </lineage>
</organism>
<dbReference type="CDD" id="cd12087">
    <property type="entry name" value="TM_EGFR-like"/>
    <property type="match status" value="1"/>
</dbReference>
<feature type="domain" description="Disintegrin" evidence="17">
    <location>
        <begin position="401"/>
        <end position="487"/>
    </location>
</feature>
<dbReference type="EMBL" id="JAHKSW010000022">
    <property type="protein sequence ID" value="KAG7318598.1"/>
    <property type="molecule type" value="Genomic_DNA"/>
</dbReference>
<dbReference type="InterPro" id="IPR001762">
    <property type="entry name" value="Disintegrin_dom"/>
</dbReference>
<protein>
    <submittedName>
        <fullName evidence="19">Uncharacterized protein</fullName>
    </submittedName>
</protein>
<dbReference type="FunFam" id="3.40.390.10:FF:000002">
    <property type="entry name" value="Disintegrin and metalloproteinase domain-containing protein 22"/>
    <property type="match status" value="2"/>
</dbReference>
<feature type="binding site" evidence="12">
    <location>
        <position position="1039"/>
    </location>
    <ligand>
        <name>Zn(2+)</name>
        <dbReference type="ChEBI" id="CHEBI:29105"/>
        <note>catalytic</note>
    </ligand>
</feature>
<dbReference type="SMART" id="SM00050">
    <property type="entry name" value="DISIN"/>
    <property type="match status" value="2"/>
</dbReference>
<dbReference type="Pfam" id="PF00200">
    <property type="entry name" value="Disintegrin"/>
    <property type="match status" value="2"/>
</dbReference>
<evidence type="ECO:0000256" key="5">
    <source>
        <dbReference type="ARBA" id="ARBA00022801"/>
    </source>
</evidence>
<feature type="disulfide bond" evidence="12">
    <location>
        <begin position="1056"/>
        <end position="1061"/>
    </location>
</feature>
<dbReference type="InterPro" id="IPR001590">
    <property type="entry name" value="Peptidase_M12B"/>
</dbReference>
<keyword evidence="5" id="KW-0378">Hydrolase</keyword>
<feature type="domain" description="Peptidase M12B" evidence="18">
    <location>
        <begin position="904"/>
        <end position="1099"/>
    </location>
</feature>
<feature type="binding site" evidence="12">
    <location>
        <position position="333"/>
    </location>
    <ligand>
        <name>Zn(2+)</name>
        <dbReference type="ChEBI" id="CHEBI:29105"/>
        <note>catalytic</note>
    </ligand>
</feature>
<evidence type="ECO:0000256" key="2">
    <source>
        <dbReference type="ARBA" id="ARBA00004479"/>
    </source>
</evidence>
<keyword evidence="11" id="KW-0245">EGF-like domain</keyword>
<dbReference type="SMART" id="SM00608">
    <property type="entry name" value="ACR"/>
    <property type="match status" value="2"/>
</dbReference>
<dbReference type="Proteomes" id="UP000824219">
    <property type="component" value="Linkage Group LG22"/>
</dbReference>
<dbReference type="Gene3D" id="3.40.390.10">
    <property type="entry name" value="Collagenase (Catalytic Domain)"/>
    <property type="match status" value="2"/>
</dbReference>
<sequence length="1477" mass="163066">MLRITADHLLLWSFVFLVSSIHSDGLDLYEVVRPIRLHDLHKRSLESTRPDTVKYAMNFSGKHIEMHLEKNTDFITEDYTETHYLSNGTPVVTKPDKMDLCYYQGKIMNDRNSMVSVSTCDGLRGYFQTAEQRFIIEPLSEDTDGDHAVMKYEDVTDSPSVCGVTNTTWYPFPEGFPGSSRGKSRARMSGQTMFQQKKYNEVFLVVDNRMYVKLDKNITKVRQKIFDILNFVNVVYKPLNTFIALIGLDIWTDTDKIAVTTPASDTLKAFTKWRNEDLIKRIKHDNAHLITEIDFDGATVGLAFVGTLCTESSTGVIQNHNTRAIAVGATLAHEMGHNFGMSHDNNSCACSGETCIMAAYLSYNIPQLFSTCSLGNYEQFLNSRSPECLLNKPQAKDLLQPAVCGNGFRETGEDCDCGPALECTNPCCNATTCKLTKGSKCAEGECCQNCKIAAASLLCRPMRDECDLPEYCTGNSSSCPEDVFTLNGLPCKDSTGYCYNGQCPKRAEQCIKMWGSGAIVGVDNCYNQNTRGLEYAYCTRPSNNRYLGCQKQDVMCGKLFCDKGQANPNYGRYILFSLPQGNCKATLYSDSTQDFGQVDTGTKCGEAKVCSKNQCVSVDVAYNATNCTAKCGENRVCNHKLQCTCAPNWLPPNCVMLASRSQSTDTSSQIGIAVAVFLLLGAVLIGVAIYCIKCRKNQSSNEAHFPRKRSYTTTKKMFGFLSFFLITDCLTLNGVKVHEVVRPIRLHDLHKRGSESTRPTTVKYAMTLGGKPIEMHLERNDEFLAEGYTETYYTDDGIPVVTKPQELDLCYYQGKIANDRNSMVSVSTCDGLRGYFQTAEQSYLIEPLPEVSNGDHAVLKYEDVSGTPAVCGVTNTSWDPVALPPYTMKSKSRASGPTMFQQQKYNEIILVVDNRMYKKMDSNDDKVRNRIFEIVNFVNAVYKPLNTFIALIGLVMWKDSDQIQVTAPAGATLDAFTTWRNKQLLKIQKHDNAHLITGIDFEGSTVGLAFIGTLCTGHSTGVIQDHNPRAVAVGATLAHEMGHNLGMNHDTSSCVCTESSCIMTAALSYTIPQLFSSCSINSFEQYLNSRNPECLLNKPQASTLLQPPICGNGFRERGEECDCGSVTECTNPCCNATTCTLTKGSMCGEGECCIDCKIADATVMCRPERDECDLPEYCTGNSPTCPEDVFAVNGLQCKNGDGYCYNGQCPRQQDQCIKMWGPGAVVGADFCYNQNTRGTYYAYCAWPINGTYIGCQKQDIMCGKLFCDQGQSDPNYGRLVMFANCKATFYSEPESDNGQVDTGTKCGDEKVCSQNQCVNLEAAYKSTNCSAKCSGHGVCNHKLECSCEPGWQPPYCDRYTTTEGAGSRTHLAMQIGIAVAVCILLGAILIGLSIFFLKRRKSHPRQTGVQFQESVSNIFSNQQRANIPHQIPPTAIRPKGPPPPPPTTKPSAPPLILHSDFRAAHKALRPVPPPPRA</sequence>
<dbReference type="InterPro" id="IPR002870">
    <property type="entry name" value="Peptidase_M12B_N"/>
</dbReference>
<feature type="disulfide bond" evidence="12">
    <location>
        <begin position="348"/>
        <end position="372"/>
    </location>
</feature>
<dbReference type="FunFam" id="4.10.70.10:FF:000001">
    <property type="entry name" value="Disintegrin and metalloproteinase domain-containing protein 22"/>
    <property type="match status" value="2"/>
</dbReference>
<feature type="domain" description="Disintegrin" evidence="17">
    <location>
        <begin position="1107"/>
        <end position="1193"/>
    </location>
</feature>
<evidence type="ECO:0000256" key="14">
    <source>
        <dbReference type="SAM" id="Phobius"/>
    </source>
</evidence>
<keyword evidence="4 12" id="KW-0479">Metal-binding</keyword>
<evidence type="ECO:0000259" key="18">
    <source>
        <dbReference type="PROSITE" id="PS50215"/>
    </source>
</evidence>
<comment type="caution">
    <text evidence="11">Lacks conserved residue(s) required for the propagation of feature annotation.</text>
</comment>
<evidence type="ECO:0000313" key="20">
    <source>
        <dbReference type="Proteomes" id="UP000824219"/>
    </source>
</evidence>
<dbReference type="GO" id="GO:0004222">
    <property type="term" value="F:metalloendopeptidase activity"/>
    <property type="evidence" value="ECO:0007669"/>
    <property type="project" value="InterPro"/>
</dbReference>
<feature type="binding site" evidence="12">
    <location>
        <position position="343"/>
    </location>
    <ligand>
        <name>Zn(2+)</name>
        <dbReference type="ChEBI" id="CHEBI:29105"/>
        <note>catalytic</note>
    </ligand>
</feature>
<feature type="compositionally biased region" description="Pro residues" evidence="13">
    <location>
        <begin position="1439"/>
        <end position="1453"/>
    </location>
</feature>
<evidence type="ECO:0000256" key="10">
    <source>
        <dbReference type="PROSITE-ProRule" id="PRU00068"/>
    </source>
</evidence>
<feature type="signal peptide" evidence="15">
    <location>
        <begin position="1"/>
        <end position="25"/>
    </location>
</feature>
<dbReference type="GO" id="GO:0046872">
    <property type="term" value="F:metal ion binding"/>
    <property type="evidence" value="ECO:0007669"/>
    <property type="project" value="UniProtKB-KW"/>
</dbReference>
<dbReference type="Pfam" id="PF01421">
    <property type="entry name" value="Reprolysin"/>
    <property type="match status" value="2"/>
</dbReference>
<dbReference type="PROSITE" id="PS01186">
    <property type="entry name" value="EGF_2"/>
    <property type="match status" value="1"/>
</dbReference>
<dbReference type="InterPro" id="IPR036436">
    <property type="entry name" value="Disintegrin_dom_sf"/>
</dbReference>
<dbReference type="PROSITE" id="PS50214">
    <property type="entry name" value="DISINTEGRIN_2"/>
    <property type="match status" value="2"/>
</dbReference>
<reference evidence="19 20" key="1">
    <citation type="submission" date="2021-06" db="EMBL/GenBank/DDBJ databases">
        <title>Chromosome-level genome assembly of the red-tail catfish (Hemibagrus wyckioides).</title>
        <authorList>
            <person name="Shao F."/>
        </authorList>
    </citation>
    <scope>NUCLEOTIDE SEQUENCE [LARGE SCALE GENOMIC DNA]</scope>
    <source>
        <strain evidence="19">EC202008001</strain>
        <tissue evidence="19">Blood</tissue>
    </source>
</reference>
<accession>A0A9D3NC59</accession>
<evidence type="ECO:0000256" key="12">
    <source>
        <dbReference type="PROSITE-ProRule" id="PRU00276"/>
    </source>
</evidence>
<feature type="active site" evidence="12">
    <location>
        <position position="1040"/>
    </location>
</feature>
<feature type="region of interest" description="Disordered" evidence="13">
    <location>
        <begin position="1430"/>
        <end position="1456"/>
    </location>
</feature>
<gene>
    <name evidence="19" type="ORF">KOW79_018353</name>
</gene>
<evidence type="ECO:0000256" key="9">
    <source>
        <dbReference type="ARBA" id="ARBA00023157"/>
    </source>
</evidence>
<feature type="binding site" evidence="12">
    <location>
        <position position="337"/>
    </location>
    <ligand>
        <name>Zn(2+)</name>
        <dbReference type="ChEBI" id="CHEBI:29105"/>
        <note>catalytic</note>
    </ligand>
</feature>
<comment type="cofactor">
    <cofactor evidence="1">
        <name>Zn(2+)</name>
        <dbReference type="ChEBI" id="CHEBI:29105"/>
    </cofactor>
</comment>
<evidence type="ECO:0000256" key="8">
    <source>
        <dbReference type="ARBA" id="ARBA00023136"/>
    </source>
</evidence>
<dbReference type="InterPro" id="IPR000742">
    <property type="entry name" value="EGF"/>
</dbReference>
<feature type="transmembrane region" description="Helical" evidence="14">
    <location>
        <begin position="1375"/>
        <end position="1397"/>
    </location>
</feature>
<keyword evidence="9 11" id="KW-1015">Disulfide bond</keyword>
<keyword evidence="20" id="KW-1185">Reference proteome</keyword>
<keyword evidence="8 14" id="KW-0472">Membrane</keyword>
<evidence type="ECO:0000256" key="4">
    <source>
        <dbReference type="ARBA" id="ARBA00022723"/>
    </source>
</evidence>
<dbReference type="PROSITE" id="PS00427">
    <property type="entry name" value="DISINTEGRIN_1"/>
    <property type="match status" value="2"/>
</dbReference>
<dbReference type="CDD" id="cd04269">
    <property type="entry name" value="ZnMc_adamalysin_II_like"/>
    <property type="match status" value="2"/>
</dbReference>
<feature type="domain" description="EGF-like" evidence="16">
    <location>
        <begin position="1325"/>
        <end position="1357"/>
    </location>
</feature>
<dbReference type="SUPFAM" id="SSF57552">
    <property type="entry name" value="Blood coagulation inhibitor (disintegrin)"/>
    <property type="match status" value="2"/>
</dbReference>
<comment type="subcellular location">
    <subcellularLocation>
        <location evidence="2">Membrane</location>
        <topology evidence="2">Single-pass type I membrane protein</topology>
    </subcellularLocation>
</comment>
<feature type="disulfide bond" evidence="12">
    <location>
        <begin position="350"/>
        <end position="355"/>
    </location>
</feature>
<keyword evidence="15" id="KW-0732">Signal</keyword>
<feature type="domain" description="Peptidase M12B" evidence="18">
    <location>
        <begin position="198"/>
        <end position="393"/>
    </location>
</feature>
<feature type="disulfide bond" evidence="10">
    <location>
        <begin position="459"/>
        <end position="479"/>
    </location>
</feature>
<dbReference type="InterPro" id="IPR024079">
    <property type="entry name" value="MetalloPept_cat_dom_sf"/>
</dbReference>
<evidence type="ECO:0000313" key="19">
    <source>
        <dbReference type="EMBL" id="KAG7318598.1"/>
    </source>
</evidence>
<feature type="disulfide bond" evidence="10">
    <location>
        <begin position="1165"/>
        <end position="1185"/>
    </location>
</feature>
<proteinExistence type="predicted"/>
<dbReference type="PROSITE" id="PS50026">
    <property type="entry name" value="EGF_3"/>
    <property type="match status" value="1"/>
</dbReference>
<name>A0A9D3NC59_9TELE</name>
<dbReference type="InterPro" id="IPR018358">
    <property type="entry name" value="Disintegrin_CS"/>
</dbReference>
<evidence type="ECO:0000256" key="1">
    <source>
        <dbReference type="ARBA" id="ARBA00001947"/>
    </source>
</evidence>
<dbReference type="PRINTS" id="PR00289">
    <property type="entry name" value="DISINTEGRIN"/>
</dbReference>
<feature type="disulfide bond" evidence="11">
    <location>
        <begin position="1329"/>
        <end position="1339"/>
    </location>
</feature>
<dbReference type="PANTHER" id="PTHR11905">
    <property type="entry name" value="ADAM A DISINTEGRIN AND METALLOPROTEASE DOMAIN"/>
    <property type="match status" value="1"/>
</dbReference>
<feature type="transmembrane region" description="Helical" evidence="14">
    <location>
        <begin position="670"/>
        <end position="692"/>
    </location>
</feature>
<dbReference type="PROSITE" id="PS50215">
    <property type="entry name" value="ADAM_MEPRO"/>
    <property type="match status" value="2"/>
</dbReference>
<dbReference type="Gene3D" id="4.10.70.10">
    <property type="entry name" value="Disintegrin domain"/>
    <property type="match status" value="2"/>
</dbReference>
<feature type="binding site" evidence="12">
    <location>
        <position position="1049"/>
    </location>
    <ligand>
        <name>Zn(2+)</name>
        <dbReference type="ChEBI" id="CHEBI:29105"/>
        <note>catalytic</note>
    </ligand>
</feature>
<feature type="active site" evidence="12">
    <location>
        <position position="334"/>
    </location>
</feature>
<dbReference type="OrthoDB" id="5951731at2759"/>
<feature type="chain" id="PRO_5038986377" evidence="15">
    <location>
        <begin position="26"/>
        <end position="1477"/>
    </location>
</feature>